<organism evidence="3 4">
    <name type="scientific">Cichlidogyrus casuarinus</name>
    <dbReference type="NCBI Taxonomy" id="1844966"/>
    <lineage>
        <taxon>Eukaryota</taxon>
        <taxon>Metazoa</taxon>
        <taxon>Spiralia</taxon>
        <taxon>Lophotrochozoa</taxon>
        <taxon>Platyhelminthes</taxon>
        <taxon>Monogenea</taxon>
        <taxon>Monopisthocotylea</taxon>
        <taxon>Dactylogyridea</taxon>
        <taxon>Ancyrocephalidae</taxon>
        <taxon>Cichlidogyrus</taxon>
    </lineage>
</organism>
<accession>A0ABD2QF50</accession>
<evidence type="ECO:0000256" key="1">
    <source>
        <dbReference type="ARBA" id="ARBA00007355"/>
    </source>
</evidence>
<keyword evidence="2" id="KW-0496">Mitochondrion</keyword>
<sequence>MLSQGRNRWVVYGKIGWDYEGSCVPPEWHRWLHYIGDHIPSSADESSKKQWYLEHKMNSTLDLDKKYTPYTTTKPKIQEWDPSSVKK</sequence>
<comment type="similarity">
    <text evidence="1 2">Belongs to the complex I NDUFA12 subunit family.</text>
</comment>
<dbReference type="InterPro" id="IPR007763">
    <property type="entry name" value="NDUFA12"/>
</dbReference>
<comment type="function">
    <text evidence="2">Accessory subunit of the mitochondrial membrane respiratory chain NADH dehydrogenase (Complex I), that is believed not to be involved in catalysis. Complex I functions in the transfer of electrons from NADH to the respiratory chain. The immediate electron acceptor for the enzyme is believed to be ubiquinone.</text>
</comment>
<keyword evidence="2" id="KW-0813">Transport</keyword>
<evidence type="ECO:0000313" key="4">
    <source>
        <dbReference type="Proteomes" id="UP001626550"/>
    </source>
</evidence>
<name>A0ABD2QF50_9PLAT</name>
<dbReference type="PANTHER" id="PTHR12910:SF2">
    <property type="entry name" value="NADH DEHYDROGENASE [UBIQUINONE] 1 ALPHA SUBCOMPLEX SUBUNIT 12"/>
    <property type="match status" value="1"/>
</dbReference>
<keyword evidence="2" id="KW-0472">Membrane</keyword>
<proteinExistence type="inferred from homology"/>
<dbReference type="EMBL" id="JBJKFK010000283">
    <property type="protein sequence ID" value="KAL3318139.1"/>
    <property type="molecule type" value="Genomic_DNA"/>
</dbReference>
<dbReference type="PANTHER" id="PTHR12910">
    <property type="entry name" value="NADH-UBIQUINONE OXIDOREDUCTASE SUBUNIT B17.2"/>
    <property type="match status" value="1"/>
</dbReference>
<keyword evidence="4" id="KW-1185">Reference proteome</keyword>
<dbReference type="Proteomes" id="UP001626550">
    <property type="component" value="Unassembled WGS sequence"/>
</dbReference>
<comment type="subcellular location">
    <subcellularLocation>
        <location evidence="2">Mitochondrion inner membrane</location>
        <topology evidence="2">Peripheral membrane protein</topology>
        <orientation evidence="2">Matrix side</orientation>
    </subcellularLocation>
</comment>
<gene>
    <name evidence="3" type="primary">NDUFA12</name>
    <name evidence="3" type="ORF">Ciccas_003205</name>
</gene>
<comment type="subunit">
    <text evidence="2">Complex I is composed of 45 different subunits.</text>
</comment>
<evidence type="ECO:0000313" key="3">
    <source>
        <dbReference type="EMBL" id="KAL3318139.1"/>
    </source>
</evidence>
<keyword evidence="2" id="KW-0249">Electron transport</keyword>
<evidence type="ECO:0000256" key="2">
    <source>
        <dbReference type="RuleBase" id="RU363103"/>
    </source>
</evidence>
<dbReference type="GO" id="GO:0005743">
    <property type="term" value="C:mitochondrial inner membrane"/>
    <property type="evidence" value="ECO:0007669"/>
    <property type="project" value="UniProtKB-SubCell"/>
</dbReference>
<keyword evidence="2" id="KW-0999">Mitochondrion inner membrane</keyword>
<dbReference type="Pfam" id="PF05071">
    <property type="entry name" value="NDUFA12"/>
    <property type="match status" value="1"/>
</dbReference>
<dbReference type="AlphaFoldDB" id="A0ABD2QF50"/>
<keyword evidence="2" id="KW-0679">Respiratory chain</keyword>
<reference evidence="3 4" key="1">
    <citation type="submission" date="2024-11" db="EMBL/GenBank/DDBJ databases">
        <title>Adaptive evolution of stress response genes in parasites aligns with host niche diversity.</title>
        <authorList>
            <person name="Hahn C."/>
            <person name="Resl P."/>
        </authorList>
    </citation>
    <scope>NUCLEOTIDE SEQUENCE [LARGE SCALE GENOMIC DNA]</scope>
    <source>
        <strain evidence="3">EGGRZ-B1_66</strain>
        <tissue evidence="3">Body</tissue>
    </source>
</reference>
<comment type="caution">
    <text evidence="3">The sequence shown here is derived from an EMBL/GenBank/DDBJ whole genome shotgun (WGS) entry which is preliminary data.</text>
</comment>
<protein>
    <recommendedName>
        <fullName evidence="2">NADH dehydrogenase [ubiquinone] 1 alpha subcomplex subunit 12</fullName>
    </recommendedName>
</protein>